<evidence type="ECO:0000313" key="3">
    <source>
        <dbReference type="Proteomes" id="UP000887228"/>
    </source>
</evidence>
<accession>A0ABD0B168</accession>
<keyword evidence="1" id="KW-1133">Transmembrane helix</keyword>
<dbReference type="Proteomes" id="UP000887228">
    <property type="component" value="Unassembled WGS sequence"/>
</dbReference>
<gene>
    <name evidence="2" type="ORF">KAM436_40400</name>
</gene>
<feature type="transmembrane region" description="Helical" evidence="1">
    <location>
        <begin position="44"/>
        <end position="62"/>
    </location>
</feature>
<organism evidence="2 3">
    <name type="scientific">Aquipseudomonas alcaligenes</name>
    <name type="common">Pseudomonas alcaligenes</name>
    <dbReference type="NCBI Taxonomy" id="43263"/>
    <lineage>
        <taxon>Bacteria</taxon>
        <taxon>Pseudomonadati</taxon>
        <taxon>Pseudomonadota</taxon>
        <taxon>Gammaproteobacteria</taxon>
        <taxon>Pseudomonadales</taxon>
        <taxon>Pseudomonadaceae</taxon>
        <taxon>Aquipseudomonas</taxon>
    </lineage>
</organism>
<protein>
    <submittedName>
        <fullName evidence="2">Uncharacterized protein</fullName>
    </submittedName>
</protein>
<name>A0ABD0B168_AQUAC</name>
<proteinExistence type="predicted"/>
<reference evidence="2 3" key="1">
    <citation type="submission" date="2021-07" db="EMBL/GenBank/DDBJ databases">
        <title>Whole genome sequencing of carbapenem-resistant Pseudomonas spp. isolated in Japan.</title>
        <authorList>
            <person name="Suzuki M."/>
            <person name="Maehana S."/>
            <person name="Kitasato H."/>
        </authorList>
    </citation>
    <scope>NUCLEOTIDE SEQUENCE [LARGE SCALE GENOMIC DNA]</scope>
    <source>
        <strain evidence="2 3">KAM436</strain>
    </source>
</reference>
<evidence type="ECO:0000313" key="2">
    <source>
        <dbReference type="EMBL" id="GIZ95072.1"/>
    </source>
</evidence>
<dbReference type="EMBL" id="BPMT01000029">
    <property type="protein sequence ID" value="GIZ95072.1"/>
    <property type="molecule type" value="Genomic_DNA"/>
</dbReference>
<dbReference type="AlphaFoldDB" id="A0ABD0B168"/>
<evidence type="ECO:0000256" key="1">
    <source>
        <dbReference type="SAM" id="Phobius"/>
    </source>
</evidence>
<keyword evidence="1" id="KW-0472">Membrane</keyword>
<keyword evidence="1" id="KW-0812">Transmembrane</keyword>
<comment type="caution">
    <text evidence="2">The sequence shown here is derived from an EMBL/GenBank/DDBJ whole genome shotgun (WGS) entry which is preliminary data.</text>
</comment>
<sequence length="63" mass="6605">MHALDRVALAHLLLLFLLKGQLGAVALGQSLGYGEGVNLYPKAAMLGVGVILELIQIPLALLN</sequence>